<proteinExistence type="predicted"/>
<evidence type="ECO:0000259" key="1">
    <source>
        <dbReference type="PROSITE" id="PS51819"/>
    </source>
</evidence>
<dbReference type="Pfam" id="PF18029">
    <property type="entry name" value="Glyoxalase_6"/>
    <property type="match status" value="1"/>
</dbReference>
<feature type="domain" description="VOC" evidence="1">
    <location>
        <begin position="9"/>
        <end position="142"/>
    </location>
</feature>
<dbReference type="RefSeq" id="WP_175592494.1">
    <property type="nucleotide sequence ID" value="NZ_JABWGN010000010.1"/>
</dbReference>
<evidence type="ECO:0000313" key="2">
    <source>
        <dbReference type="EMBL" id="NUW35072.1"/>
    </source>
</evidence>
<dbReference type="PANTHER" id="PTHR35908:SF1">
    <property type="entry name" value="CONSERVED PROTEIN"/>
    <property type="match status" value="1"/>
</dbReference>
<dbReference type="SUPFAM" id="SSF54593">
    <property type="entry name" value="Glyoxalase/Bleomycin resistance protein/Dihydroxybiphenyl dioxygenase"/>
    <property type="match status" value="1"/>
</dbReference>
<dbReference type="PROSITE" id="PS51819">
    <property type="entry name" value="VOC"/>
    <property type="match status" value="1"/>
</dbReference>
<dbReference type="EMBL" id="JABWGN010000010">
    <property type="protein sequence ID" value="NUW35072.1"/>
    <property type="molecule type" value="Genomic_DNA"/>
</dbReference>
<dbReference type="Gene3D" id="3.10.180.10">
    <property type="entry name" value="2,3-Dihydroxybiphenyl 1,2-Dioxygenase, domain 1"/>
    <property type="match status" value="1"/>
</dbReference>
<dbReference type="InterPro" id="IPR029068">
    <property type="entry name" value="Glyas_Bleomycin-R_OHBP_Dase"/>
</dbReference>
<reference evidence="2 3" key="1">
    <citation type="submission" date="2020-06" db="EMBL/GenBank/DDBJ databases">
        <title>Nonomuraea sp. SMC257, a novel actinomycete isolated from soil.</title>
        <authorList>
            <person name="Chanama M."/>
        </authorList>
    </citation>
    <scope>NUCLEOTIDE SEQUENCE [LARGE SCALE GENOMIC DNA]</scope>
    <source>
        <strain evidence="2 3">SMC257</strain>
    </source>
</reference>
<sequence length="150" mass="16790">MADQDSRPRLCQVVLDCTDARASAEFYRSLLGLVYRPGDEPPEAGGDDERGRDWLVLRAPDGAPQLAFQQVDELPEATWPKGPVPQQLHLDLTVTSVEDLRIQHARVLRLGGRLLQDCVDDPEEPLRVYADPAGHPFCIFVSRRSPRPQP</sequence>
<accession>A0A7Y6M575</accession>
<organism evidence="2 3">
    <name type="scientific">Nonomuraea montanisoli</name>
    <dbReference type="NCBI Taxonomy" id="2741721"/>
    <lineage>
        <taxon>Bacteria</taxon>
        <taxon>Bacillati</taxon>
        <taxon>Actinomycetota</taxon>
        <taxon>Actinomycetes</taxon>
        <taxon>Streptosporangiales</taxon>
        <taxon>Streptosporangiaceae</taxon>
        <taxon>Nonomuraea</taxon>
    </lineage>
</organism>
<keyword evidence="3" id="KW-1185">Reference proteome</keyword>
<dbReference type="InterPro" id="IPR037523">
    <property type="entry name" value="VOC_core"/>
</dbReference>
<name>A0A7Y6M575_9ACTN</name>
<comment type="caution">
    <text evidence="2">The sequence shown here is derived from an EMBL/GenBank/DDBJ whole genome shotgun (WGS) entry which is preliminary data.</text>
</comment>
<protein>
    <submittedName>
        <fullName evidence="2">VOC family protein</fullName>
    </submittedName>
</protein>
<dbReference type="PANTHER" id="PTHR35908">
    <property type="entry name" value="HYPOTHETICAL FUSION PROTEIN"/>
    <property type="match status" value="1"/>
</dbReference>
<evidence type="ECO:0000313" key="3">
    <source>
        <dbReference type="Proteomes" id="UP000586042"/>
    </source>
</evidence>
<dbReference type="CDD" id="cd06587">
    <property type="entry name" value="VOC"/>
    <property type="match status" value="1"/>
</dbReference>
<gene>
    <name evidence="2" type="ORF">HTZ77_27110</name>
</gene>
<dbReference type="Proteomes" id="UP000586042">
    <property type="component" value="Unassembled WGS sequence"/>
</dbReference>
<dbReference type="AlphaFoldDB" id="A0A7Y6M575"/>
<dbReference type="InterPro" id="IPR041581">
    <property type="entry name" value="Glyoxalase_6"/>
</dbReference>